<proteinExistence type="predicted"/>
<dbReference type="Proteomes" id="UP001209083">
    <property type="component" value="Chromosome"/>
</dbReference>
<reference evidence="3 4" key="1">
    <citation type="submission" date="2023-05" db="EMBL/GenBank/DDBJ databases">
        <title>Lithophilousrod everest ZFBP1038 complete genpme.</title>
        <authorList>
            <person name="Tian M."/>
        </authorList>
    </citation>
    <scope>NUCLEOTIDE SEQUENCE [LARGE SCALE GENOMIC DNA]</scope>
    <source>
        <strain evidence="3 4">ZFBP1038</strain>
    </source>
</reference>
<keyword evidence="4" id="KW-1185">Reference proteome</keyword>
<organism evidence="3 4">
    <name type="scientific">Saxibacter everestensis</name>
    <dbReference type="NCBI Taxonomy" id="2909229"/>
    <lineage>
        <taxon>Bacteria</taxon>
        <taxon>Bacillati</taxon>
        <taxon>Actinomycetota</taxon>
        <taxon>Actinomycetes</taxon>
        <taxon>Micrococcales</taxon>
        <taxon>Brevibacteriaceae</taxon>
        <taxon>Saxibacter</taxon>
    </lineage>
</organism>
<dbReference type="Gene3D" id="3.50.30.10">
    <property type="entry name" value="Phosphohistidine domain"/>
    <property type="match status" value="1"/>
</dbReference>
<sequence>MTPGEIRCRTLSPGQASGKVVRLGQPLSFWGGVDHAGAVSDRHHPDCGTSLSGKILVMPSGRGSSSSSSVLAELVRVGVAPAGIVLGLPDAIIALGAIAAAELYDIRVPVVVVDPADSERLSSDAVVTVVAGQDFGVISGQLGLVDDALPAKLVEKLQT</sequence>
<keyword evidence="1" id="KW-0456">Lyase</keyword>
<name>A0ABY8QRW7_9MICO</name>
<dbReference type="PANTHER" id="PTHR36577">
    <property type="entry name" value="DUF521 DOMAIN PROTEIN (AFU_ORTHOLOGUE AFUA_6G00490)"/>
    <property type="match status" value="1"/>
</dbReference>
<accession>A0ABY8QRW7</accession>
<evidence type="ECO:0000313" key="3">
    <source>
        <dbReference type="EMBL" id="WGW11571.1"/>
    </source>
</evidence>
<dbReference type="Pfam" id="PF01989">
    <property type="entry name" value="AcnX_swivel_put"/>
    <property type="match status" value="1"/>
</dbReference>
<evidence type="ECO:0000256" key="1">
    <source>
        <dbReference type="ARBA" id="ARBA00023239"/>
    </source>
</evidence>
<dbReference type="EMBL" id="CP090958">
    <property type="protein sequence ID" value="WGW11571.1"/>
    <property type="molecule type" value="Genomic_DNA"/>
</dbReference>
<evidence type="ECO:0000259" key="2">
    <source>
        <dbReference type="Pfam" id="PF01989"/>
    </source>
</evidence>
<feature type="domain" description="Phosphomevalonate dehydratase small subunit-like" evidence="2">
    <location>
        <begin position="27"/>
        <end position="110"/>
    </location>
</feature>
<dbReference type="RefSeq" id="WP_349638361.1">
    <property type="nucleotide sequence ID" value="NZ_CP090958.1"/>
</dbReference>
<evidence type="ECO:0000313" key="4">
    <source>
        <dbReference type="Proteomes" id="UP001209083"/>
    </source>
</evidence>
<dbReference type="InterPro" id="IPR002840">
    <property type="entry name" value="PMDh-S-like_dom"/>
</dbReference>
<dbReference type="SUPFAM" id="SSF52016">
    <property type="entry name" value="LeuD/IlvD-like"/>
    <property type="match status" value="1"/>
</dbReference>
<protein>
    <submittedName>
        <fullName evidence="3">DUF126 domain-containing protein</fullName>
    </submittedName>
</protein>
<gene>
    <name evidence="3" type="ORF">LWF01_15980</name>
</gene>
<dbReference type="PANTHER" id="PTHR36577:SF3">
    <property type="entry name" value="DUF521 DOMAIN PROTEIN (AFU_ORTHOLOGUE AFUA_6G00490)"/>
    <property type="match status" value="1"/>
</dbReference>